<comment type="similarity">
    <text evidence="1">Belongs to the bacterial solute-binding protein 7 family.</text>
</comment>
<dbReference type="AlphaFoldDB" id="A0A0X8JQE6"/>
<evidence type="ECO:0000256" key="3">
    <source>
        <dbReference type="ARBA" id="ARBA00022729"/>
    </source>
</evidence>
<dbReference type="InterPro" id="IPR018389">
    <property type="entry name" value="DctP_fam"/>
</dbReference>
<dbReference type="EMBL" id="CP014230">
    <property type="protein sequence ID" value="AMD93009.1"/>
    <property type="molecule type" value="Genomic_DNA"/>
</dbReference>
<accession>A0A0X8JQE6</accession>
<evidence type="ECO:0000256" key="1">
    <source>
        <dbReference type="ARBA" id="ARBA00009023"/>
    </source>
</evidence>
<dbReference type="GO" id="GO:0030288">
    <property type="term" value="C:outer membrane-bounded periplasmic space"/>
    <property type="evidence" value="ECO:0007669"/>
    <property type="project" value="InterPro"/>
</dbReference>
<reference evidence="6" key="1">
    <citation type="submission" date="2016-02" db="EMBL/GenBank/DDBJ databases">
        <authorList>
            <person name="Holder M.E."/>
            <person name="Ajami N.J."/>
            <person name="Petrosino J.F."/>
        </authorList>
    </citation>
    <scope>NUCLEOTIDE SEQUENCE [LARGE SCALE GENOMIC DNA]</scope>
    <source>
        <strain evidence="6">DSM 12838</strain>
    </source>
</reference>
<organism evidence="5 6">
    <name type="scientific">Desulfomicrobium orale DSM 12838</name>
    <dbReference type="NCBI Taxonomy" id="888061"/>
    <lineage>
        <taxon>Bacteria</taxon>
        <taxon>Pseudomonadati</taxon>
        <taxon>Thermodesulfobacteriota</taxon>
        <taxon>Desulfovibrionia</taxon>
        <taxon>Desulfovibrionales</taxon>
        <taxon>Desulfomicrobiaceae</taxon>
        <taxon>Desulfomicrobium</taxon>
    </lineage>
</organism>
<dbReference type="NCBIfam" id="NF037995">
    <property type="entry name" value="TRAP_S1"/>
    <property type="match status" value="1"/>
</dbReference>
<dbReference type="OrthoDB" id="8690069at2"/>
<name>A0A0X8JQE6_9BACT</name>
<dbReference type="STRING" id="888061.AXF15_07780"/>
<dbReference type="RefSeq" id="WP_066605612.1">
    <property type="nucleotide sequence ID" value="NZ_CP014230.1"/>
</dbReference>
<dbReference type="GO" id="GO:0055085">
    <property type="term" value="P:transmembrane transport"/>
    <property type="evidence" value="ECO:0007669"/>
    <property type="project" value="InterPro"/>
</dbReference>
<protein>
    <submittedName>
        <fullName evidence="5">ABC transporter substrate-binding protein</fullName>
    </submittedName>
</protein>
<feature type="signal peptide" evidence="4">
    <location>
        <begin position="1"/>
        <end position="24"/>
    </location>
</feature>
<dbReference type="Gene3D" id="3.40.190.170">
    <property type="entry name" value="Bacterial extracellular solute-binding protein, family 7"/>
    <property type="match status" value="1"/>
</dbReference>
<dbReference type="CDD" id="cd13603">
    <property type="entry name" value="PBP2_TRAP_Siap_TeaA_like"/>
    <property type="match status" value="1"/>
</dbReference>
<dbReference type="InterPro" id="IPR004682">
    <property type="entry name" value="TRAP_DctP"/>
</dbReference>
<dbReference type="PANTHER" id="PTHR33376:SF7">
    <property type="entry name" value="C4-DICARBOXYLATE-BINDING PROTEIN DCTB"/>
    <property type="match status" value="1"/>
</dbReference>
<dbReference type="NCBIfam" id="TIGR00787">
    <property type="entry name" value="dctP"/>
    <property type="match status" value="1"/>
</dbReference>
<dbReference type="Pfam" id="PF03480">
    <property type="entry name" value="DctP"/>
    <property type="match status" value="1"/>
</dbReference>
<keyword evidence="6" id="KW-1185">Reference proteome</keyword>
<gene>
    <name evidence="5" type="ORF">AXF15_07780</name>
</gene>
<evidence type="ECO:0000313" key="6">
    <source>
        <dbReference type="Proteomes" id="UP000063964"/>
    </source>
</evidence>
<dbReference type="KEGG" id="doa:AXF15_07780"/>
<sequence>MKRIGFFILALALFGAGFAATAAAADKVVIKMAGMKPEGEPETLGMHKFGEILAQLSGGKYEVQVFPNSQLGKEDAYIASTRKGTIQMCATGTQTSALHPAMAMLETPMLFDNLDHARRAMEGKTFELINDGFSEKSGLRTLNAFPLGFRHFYSKKPLKDMADLKGLRMRVPNIPLYINFAKECGISGQPMPFAEVPSALDQGVIDGGDSPFADIVALKMYEITPQITMSGHILVIHSLYINEKFYQGLPDQDKEWVNQAARESADYVWKLMAKIEEDAQKQITDGGGTVSKPSPEFREAMKDAGKRSWKLFYDTVPNAKEILESAESYK</sequence>
<dbReference type="PANTHER" id="PTHR33376">
    <property type="match status" value="1"/>
</dbReference>
<evidence type="ECO:0000313" key="5">
    <source>
        <dbReference type="EMBL" id="AMD93009.1"/>
    </source>
</evidence>
<keyword evidence="3 4" id="KW-0732">Signal</keyword>
<keyword evidence="2" id="KW-0813">Transport</keyword>
<dbReference type="Proteomes" id="UP000063964">
    <property type="component" value="Chromosome"/>
</dbReference>
<evidence type="ECO:0000256" key="2">
    <source>
        <dbReference type="ARBA" id="ARBA00022448"/>
    </source>
</evidence>
<dbReference type="PIRSF" id="PIRSF006470">
    <property type="entry name" value="DctB"/>
    <property type="match status" value="1"/>
</dbReference>
<proteinExistence type="inferred from homology"/>
<dbReference type="InterPro" id="IPR038404">
    <property type="entry name" value="TRAP_DctP_sf"/>
</dbReference>
<feature type="chain" id="PRO_5007067605" evidence="4">
    <location>
        <begin position="25"/>
        <end position="330"/>
    </location>
</feature>
<evidence type="ECO:0000256" key="4">
    <source>
        <dbReference type="SAM" id="SignalP"/>
    </source>
</evidence>